<protein>
    <submittedName>
        <fullName evidence="1">Uncharacterized protein</fullName>
    </submittedName>
</protein>
<keyword evidence="2" id="KW-1185">Reference proteome</keyword>
<comment type="caution">
    <text evidence="1">The sequence shown here is derived from an EMBL/GenBank/DDBJ whole genome shotgun (WGS) entry which is preliminary data.</text>
</comment>
<accession>A0AAN9ESD8</accession>
<evidence type="ECO:0000313" key="1">
    <source>
        <dbReference type="EMBL" id="KAK7260250.1"/>
    </source>
</evidence>
<dbReference type="Proteomes" id="UP001372338">
    <property type="component" value="Unassembled WGS sequence"/>
</dbReference>
<evidence type="ECO:0000313" key="2">
    <source>
        <dbReference type="Proteomes" id="UP001372338"/>
    </source>
</evidence>
<reference evidence="1 2" key="1">
    <citation type="submission" date="2024-01" db="EMBL/GenBank/DDBJ databases">
        <title>The genomes of 5 underutilized Papilionoideae crops provide insights into root nodulation and disease resistanc.</title>
        <authorList>
            <person name="Yuan L."/>
        </authorList>
    </citation>
    <scope>NUCLEOTIDE SEQUENCE [LARGE SCALE GENOMIC DNA]</scope>
    <source>
        <strain evidence="1">ZHUSHIDOU_FW_LH</strain>
        <tissue evidence="1">Leaf</tissue>
    </source>
</reference>
<organism evidence="1 2">
    <name type="scientific">Crotalaria pallida</name>
    <name type="common">Smooth rattlebox</name>
    <name type="synonym">Crotalaria striata</name>
    <dbReference type="NCBI Taxonomy" id="3830"/>
    <lineage>
        <taxon>Eukaryota</taxon>
        <taxon>Viridiplantae</taxon>
        <taxon>Streptophyta</taxon>
        <taxon>Embryophyta</taxon>
        <taxon>Tracheophyta</taxon>
        <taxon>Spermatophyta</taxon>
        <taxon>Magnoliopsida</taxon>
        <taxon>eudicotyledons</taxon>
        <taxon>Gunneridae</taxon>
        <taxon>Pentapetalae</taxon>
        <taxon>rosids</taxon>
        <taxon>fabids</taxon>
        <taxon>Fabales</taxon>
        <taxon>Fabaceae</taxon>
        <taxon>Papilionoideae</taxon>
        <taxon>50 kb inversion clade</taxon>
        <taxon>genistoids sensu lato</taxon>
        <taxon>core genistoids</taxon>
        <taxon>Crotalarieae</taxon>
        <taxon>Crotalaria</taxon>
    </lineage>
</organism>
<proteinExistence type="predicted"/>
<name>A0AAN9ESD8_CROPI</name>
<sequence length="113" mass="12278">MEAQCHSCNQRTVNDNESRLVLIMAMVDSQPRLLWNHDRIMCQVPSSMLTARILTKVHGGTWGTIVGRCASSSLVRESIEANDGKGKSGDGFDSDGCNFNSLSSQWCSSGLSP</sequence>
<gene>
    <name evidence="1" type="ORF">RIF29_26148</name>
</gene>
<dbReference type="AlphaFoldDB" id="A0AAN9ESD8"/>
<dbReference type="EMBL" id="JAYWIO010000005">
    <property type="protein sequence ID" value="KAK7260250.1"/>
    <property type="molecule type" value="Genomic_DNA"/>
</dbReference>